<dbReference type="CDD" id="cd00082">
    <property type="entry name" value="HisKA"/>
    <property type="match status" value="1"/>
</dbReference>
<dbReference type="Pfam" id="PF13188">
    <property type="entry name" value="PAS_8"/>
    <property type="match status" value="1"/>
</dbReference>
<dbReference type="PANTHER" id="PTHR43047">
    <property type="entry name" value="TWO-COMPONENT HISTIDINE PROTEIN KINASE"/>
    <property type="match status" value="1"/>
</dbReference>
<evidence type="ECO:0000256" key="3">
    <source>
        <dbReference type="ARBA" id="ARBA00022679"/>
    </source>
</evidence>
<dbReference type="SMART" id="SM00091">
    <property type="entry name" value="PAS"/>
    <property type="match status" value="1"/>
</dbReference>
<dbReference type="PANTHER" id="PTHR43047:SF72">
    <property type="entry name" value="OSMOSENSING HISTIDINE PROTEIN KINASE SLN1"/>
    <property type="match status" value="1"/>
</dbReference>
<protein>
    <recommendedName>
        <fullName evidence="2">histidine kinase</fullName>
        <ecNumber evidence="2">2.7.13.3</ecNumber>
    </recommendedName>
</protein>
<comment type="catalytic activity">
    <reaction evidence="1">
        <text>ATP + protein L-histidine = ADP + protein N-phospho-L-histidine.</text>
        <dbReference type="EC" id="2.7.13.3"/>
    </reaction>
</comment>
<evidence type="ECO:0000256" key="5">
    <source>
        <dbReference type="SAM" id="Coils"/>
    </source>
</evidence>
<gene>
    <name evidence="8" type="primary">fleS</name>
    <name evidence="8" type="ORF">MoryE10_08360</name>
</gene>
<feature type="coiled-coil region" evidence="5">
    <location>
        <begin position="25"/>
        <end position="52"/>
    </location>
</feature>
<dbReference type="RefSeq" id="WP_221048312.1">
    <property type="nucleotide sequence ID" value="NZ_AP019782.1"/>
</dbReference>
<keyword evidence="3" id="KW-0808">Transferase</keyword>
<organism evidence="8 9">
    <name type="scientific">Methylogaea oryzae</name>
    <dbReference type="NCBI Taxonomy" id="1295382"/>
    <lineage>
        <taxon>Bacteria</taxon>
        <taxon>Pseudomonadati</taxon>
        <taxon>Pseudomonadota</taxon>
        <taxon>Gammaproteobacteria</taxon>
        <taxon>Methylococcales</taxon>
        <taxon>Methylococcaceae</taxon>
        <taxon>Methylogaea</taxon>
    </lineage>
</organism>
<dbReference type="CDD" id="cd00075">
    <property type="entry name" value="HATPase"/>
    <property type="match status" value="1"/>
</dbReference>
<dbReference type="GO" id="GO:0005886">
    <property type="term" value="C:plasma membrane"/>
    <property type="evidence" value="ECO:0007669"/>
    <property type="project" value="TreeGrafter"/>
</dbReference>
<evidence type="ECO:0000259" key="6">
    <source>
        <dbReference type="PROSITE" id="PS50109"/>
    </source>
</evidence>
<dbReference type="Pfam" id="PF02518">
    <property type="entry name" value="HATPase_c"/>
    <property type="match status" value="1"/>
</dbReference>
<keyword evidence="4 8" id="KW-0418">Kinase</keyword>
<dbReference type="EMBL" id="AP019782">
    <property type="protein sequence ID" value="BBL70230.1"/>
    <property type="molecule type" value="Genomic_DNA"/>
</dbReference>
<dbReference type="PROSITE" id="PS50109">
    <property type="entry name" value="HIS_KIN"/>
    <property type="match status" value="1"/>
</dbReference>
<keyword evidence="9" id="KW-1185">Reference proteome</keyword>
<evidence type="ECO:0000256" key="4">
    <source>
        <dbReference type="ARBA" id="ARBA00022777"/>
    </source>
</evidence>
<evidence type="ECO:0000313" key="8">
    <source>
        <dbReference type="EMBL" id="BBL70230.1"/>
    </source>
</evidence>
<dbReference type="SMART" id="SM00388">
    <property type="entry name" value="HisKA"/>
    <property type="match status" value="1"/>
</dbReference>
<dbReference type="InterPro" id="IPR003594">
    <property type="entry name" value="HATPase_dom"/>
</dbReference>
<dbReference type="GO" id="GO:0009927">
    <property type="term" value="F:histidine phosphotransfer kinase activity"/>
    <property type="evidence" value="ECO:0007669"/>
    <property type="project" value="TreeGrafter"/>
</dbReference>
<dbReference type="GO" id="GO:0000155">
    <property type="term" value="F:phosphorelay sensor kinase activity"/>
    <property type="evidence" value="ECO:0007669"/>
    <property type="project" value="InterPro"/>
</dbReference>
<proteinExistence type="predicted"/>
<evidence type="ECO:0000259" key="7">
    <source>
        <dbReference type="PROSITE" id="PS50112"/>
    </source>
</evidence>
<feature type="domain" description="Histidine kinase" evidence="6">
    <location>
        <begin position="178"/>
        <end position="385"/>
    </location>
</feature>
<dbReference type="Proteomes" id="UP000824988">
    <property type="component" value="Chromosome"/>
</dbReference>
<dbReference type="EC" id="2.7.13.3" evidence="2"/>
<dbReference type="Pfam" id="PF00512">
    <property type="entry name" value="HisKA"/>
    <property type="match status" value="1"/>
</dbReference>
<dbReference type="CDD" id="cd00130">
    <property type="entry name" value="PAS"/>
    <property type="match status" value="1"/>
</dbReference>
<dbReference type="AlphaFoldDB" id="A0A8D5ALL2"/>
<evidence type="ECO:0000256" key="1">
    <source>
        <dbReference type="ARBA" id="ARBA00000085"/>
    </source>
</evidence>
<dbReference type="InterPro" id="IPR003661">
    <property type="entry name" value="HisK_dim/P_dom"/>
</dbReference>
<accession>A0A8D5ALL2</accession>
<evidence type="ECO:0000256" key="2">
    <source>
        <dbReference type="ARBA" id="ARBA00012438"/>
    </source>
</evidence>
<dbReference type="PROSITE" id="PS50112">
    <property type="entry name" value="PAS"/>
    <property type="match status" value="1"/>
</dbReference>
<sequence length="401" mass="43398">MEFDKAPSSEAAKLEDAFQLFNEMSQALAQSYQELESKVVGLTEELAAARSERLQTLMEKEVLANRLQRLLEALPGGVVVLDGEGLVAECNRGASELLGTAPLHRPWSEVLAEVLAVGAGNPHQRRLANGRYVSFSSSSLGDEPGQIILLTDVSEMHALQGLVEQQQRLTAMGEMLAGMAHQIRTPLAAAVLYASHLGGELPLPQRERFSEKLLERLRHLERQVNDMLVFARAGRYTMEKVAVRGVLDRAVHAMEALVKNRRVEFKVAEDAACPELYISEDAFLGALTNLMSNAVEAMGEAGTVTLRLSRPAAASVRISVIDDGPGMSEEVRQRVFQPFYTTRTSGTGLGLAVVESVVRAHGGTVLCETKLGQGTAFHIDLPLVTEPTPLPAGISANDLPD</sequence>
<dbReference type="InterPro" id="IPR000014">
    <property type="entry name" value="PAS"/>
</dbReference>
<feature type="domain" description="PAS" evidence="7">
    <location>
        <begin position="63"/>
        <end position="102"/>
    </location>
</feature>
<dbReference type="SMART" id="SM00387">
    <property type="entry name" value="HATPase_c"/>
    <property type="match status" value="1"/>
</dbReference>
<evidence type="ECO:0000313" key="9">
    <source>
        <dbReference type="Proteomes" id="UP000824988"/>
    </source>
</evidence>
<reference evidence="8" key="1">
    <citation type="submission" date="2019-06" db="EMBL/GenBank/DDBJ databases">
        <title>Complete genome sequence of Methylogaea oryzae strain JCM16910.</title>
        <authorList>
            <person name="Asakawa S."/>
        </authorList>
    </citation>
    <scope>NUCLEOTIDE SEQUENCE</scope>
    <source>
        <strain evidence="8">E10</strain>
    </source>
</reference>
<name>A0A8D5ALL2_9GAMM</name>
<dbReference type="KEGG" id="moz:MoryE10_08360"/>
<keyword evidence="5" id="KW-0175">Coiled coil</keyword>
<dbReference type="InterPro" id="IPR005467">
    <property type="entry name" value="His_kinase_dom"/>
</dbReference>